<dbReference type="InterPro" id="IPR006684">
    <property type="entry name" value="YbgC/YbaW"/>
</dbReference>
<evidence type="ECO:0000256" key="1">
    <source>
        <dbReference type="ARBA" id="ARBA00005953"/>
    </source>
</evidence>
<dbReference type="PANTHER" id="PTHR31793">
    <property type="entry name" value="4-HYDROXYBENZOYL-COA THIOESTERASE FAMILY MEMBER"/>
    <property type="match status" value="1"/>
</dbReference>
<dbReference type="NCBIfam" id="TIGR00051">
    <property type="entry name" value="YbgC/FadM family acyl-CoA thioesterase"/>
    <property type="match status" value="1"/>
</dbReference>
<dbReference type="PANTHER" id="PTHR31793:SF27">
    <property type="entry name" value="NOVEL THIOESTERASE SUPERFAMILY DOMAIN AND SAPOSIN A-TYPE DOMAIN CONTAINING PROTEIN (0610012H03RIK)"/>
    <property type="match status" value="1"/>
</dbReference>
<comment type="caution">
    <text evidence="3">The sequence shown here is derived from an EMBL/GenBank/DDBJ whole genome shotgun (WGS) entry which is preliminary data.</text>
</comment>
<reference evidence="3" key="1">
    <citation type="journal article" date="2015" name="Nature">
        <title>Complex archaea that bridge the gap between prokaryotes and eukaryotes.</title>
        <authorList>
            <person name="Spang A."/>
            <person name="Saw J.H."/>
            <person name="Jorgensen S.L."/>
            <person name="Zaremba-Niedzwiedzka K."/>
            <person name="Martijn J."/>
            <person name="Lind A.E."/>
            <person name="van Eijk R."/>
            <person name="Schleper C."/>
            <person name="Guy L."/>
            <person name="Ettema T.J."/>
        </authorList>
    </citation>
    <scope>NUCLEOTIDE SEQUENCE</scope>
</reference>
<dbReference type="InterPro" id="IPR050563">
    <property type="entry name" value="4-hydroxybenzoyl-CoA_TE"/>
</dbReference>
<dbReference type="InterPro" id="IPR029069">
    <property type="entry name" value="HotDog_dom_sf"/>
</dbReference>
<keyword evidence="2" id="KW-0378">Hydrolase</keyword>
<dbReference type="Pfam" id="PF13279">
    <property type="entry name" value="4HBT_2"/>
    <property type="match status" value="1"/>
</dbReference>
<dbReference type="GO" id="GO:0047617">
    <property type="term" value="F:fatty acyl-CoA hydrolase activity"/>
    <property type="evidence" value="ECO:0007669"/>
    <property type="project" value="TreeGrafter"/>
</dbReference>
<name>A0A0F9CPH2_9ZZZZ</name>
<dbReference type="AlphaFoldDB" id="A0A0F9CPH2"/>
<evidence type="ECO:0000256" key="2">
    <source>
        <dbReference type="ARBA" id="ARBA00022801"/>
    </source>
</evidence>
<evidence type="ECO:0000313" key="3">
    <source>
        <dbReference type="EMBL" id="KKL51089.1"/>
    </source>
</evidence>
<protein>
    <submittedName>
        <fullName evidence="3">Uncharacterized protein</fullName>
    </submittedName>
</protein>
<gene>
    <name evidence="3" type="ORF">LCGC14_2298990</name>
</gene>
<sequence length="137" mass="16117">MKHAEITVRVRYQETDQMGFVYYSNYLVYFEMGRIEYLRNLGFPYSELEKESIFLAVVEAHCKYRSPARFDDLLIIKTWLSKMKNASVEFCYEIRRRDEENLIAEGSTILACLNENRRPRTIPDKIKTAVKGSGLNT</sequence>
<dbReference type="CDD" id="cd00586">
    <property type="entry name" value="4HBT"/>
    <property type="match status" value="1"/>
</dbReference>
<dbReference type="PIRSF" id="PIRSF003230">
    <property type="entry name" value="YbgC"/>
    <property type="match status" value="1"/>
</dbReference>
<organism evidence="3">
    <name type="scientific">marine sediment metagenome</name>
    <dbReference type="NCBI Taxonomy" id="412755"/>
    <lineage>
        <taxon>unclassified sequences</taxon>
        <taxon>metagenomes</taxon>
        <taxon>ecological metagenomes</taxon>
    </lineage>
</organism>
<dbReference type="Gene3D" id="3.10.129.10">
    <property type="entry name" value="Hotdog Thioesterase"/>
    <property type="match status" value="1"/>
</dbReference>
<accession>A0A0F9CPH2</accession>
<proteinExistence type="inferred from homology"/>
<comment type="similarity">
    <text evidence="1">Belongs to the 4-hydroxybenzoyl-CoA thioesterase family.</text>
</comment>
<dbReference type="EMBL" id="LAZR01032365">
    <property type="protein sequence ID" value="KKL51089.1"/>
    <property type="molecule type" value="Genomic_DNA"/>
</dbReference>
<dbReference type="SUPFAM" id="SSF54637">
    <property type="entry name" value="Thioesterase/thiol ester dehydrase-isomerase"/>
    <property type="match status" value="1"/>
</dbReference>